<keyword evidence="2" id="KW-0472">Membrane</keyword>
<protein>
    <submittedName>
        <fullName evidence="3">Uncharacterized protein</fullName>
    </submittedName>
</protein>
<reference evidence="3 4" key="1">
    <citation type="submission" date="2024-10" db="EMBL/GenBank/DDBJ databases">
        <title>Updated reference genomes for cyclostephanoid diatoms.</title>
        <authorList>
            <person name="Roberts W.R."/>
            <person name="Alverson A.J."/>
        </authorList>
    </citation>
    <scope>NUCLEOTIDE SEQUENCE [LARGE SCALE GENOMIC DNA]</scope>
    <source>
        <strain evidence="3 4">AJA232-27</strain>
    </source>
</reference>
<keyword evidence="2" id="KW-0812">Transmembrane</keyword>
<feature type="region of interest" description="Disordered" evidence="1">
    <location>
        <begin position="361"/>
        <end position="390"/>
    </location>
</feature>
<keyword evidence="4" id="KW-1185">Reference proteome</keyword>
<keyword evidence="2" id="KW-1133">Transmembrane helix</keyword>
<feature type="transmembrane region" description="Helical" evidence="2">
    <location>
        <begin position="326"/>
        <end position="346"/>
    </location>
</feature>
<proteinExistence type="predicted"/>
<feature type="transmembrane region" description="Helical" evidence="2">
    <location>
        <begin position="20"/>
        <end position="39"/>
    </location>
</feature>
<feature type="transmembrane region" description="Helical" evidence="2">
    <location>
        <begin position="286"/>
        <end position="306"/>
    </location>
</feature>
<sequence>MAASPNGPLLALPSGSILQFLFMTLPLLGVYLYFLYLAYDRPNIANPNNPKYALDRIRLMDILLTYLVTLIPFSTLIVYMLWFVNQRHALSKRYENEAISILGNVHYNESYYIDETINEAWRETFTGQVKHTTAKLWAWLANGLTLRNNYGYVEYDLSRVANHPACNYEDRPKNKRKNKLLVGTITKKVRVYHRYPREQVSILVLPDYPYSGQPKIDMEADWASFAKYVGLSSSSGVVGNLTDEEIDEVVEDPLRRKNNDSTTENDASMTNSTAFKRVFSRDRSRGVLLVAIFWVIFLVLASLFVVHQIIVVDEYYADEDGKSAWMAFWIIACGVTPAVACGGNWMRWKMYERWILRSGSKSKGARGSAKKDETVDYDDENRGGSYIQMN</sequence>
<dbReference type="AlphaFoldDB" id="A0ABD3M0Y2"/>
<comment type="caution">
    <text evidence="3">The sequence shown here is derived from an EMBL/GenBank/DDBJ whole genome shotgun (WGS) entry which is preliminary data.</text>
</comment>
<evidence type="ECO:0000256" key="2">
    <source>
        <dbReference type="SAM" id="Phobius"/>
    </source>
</evidence>
<organism evidence="3 4">
    <name type="scientific">Discostella pseudostelligera</name>
    <dbReference type="NCBI Taxonomy" id="259834"/>
    <lineage>
        <taxon>Eukaryota</taxon>
        <taxon>Sar</taxon>
        <taxon>Stramenopiles</taxon>
        <taxon>Ochrophyta</taxon>
        <taxon>Bacillariophyta</taxon>
        <taxon>Coscinodiscophyceae</taxon>
        <taxon>Thalassiosirophycidae</taxon>
        <taxon>Stephanodiscales</taxon>
        <taxon>Stephanodiscaceae</taxon>
        <taxon>Discostella</taxon>
    </lineage>
</organism>
<evidence type="ECO:0000256" key="1">
    <source>
        <dbReference type="SAM" id="MobiDB-lite"/>
    </source>
</evidence>
<feature type="transmembrane region" description="Helical" evidence="2">
    <location>
        <begin position="59"/>
        <end position="84"/>
    </location>
</feature>
<gene>
    <name evidence="3" type="ORF">ACHAWU_009498</name>
</gene>
<evidence type="ECO:0000313" key="4">
    <source>
        <dbReference type="Proteomes" id="UP001530293"/>
    </source>
</evidence>
<evidence type="ECO:0000313" key="3">
    <source>
        <dbReference type="EMBL" id="KAL3757653.1"/>
    </source>
</evidence>
<dbReference type="Proteomes" id="UP001530293">
    <property type="component" value="Unassembled WGS sequence"/>
</dbReference>
<name>A0ABD3M0Y2_9STRA</name>
<accession>A0ABD3M0Y2</accession>
<dbReference type="EMBL" id="JALLBG020000256">
    <property type="protein sequence ID" value="KAL3757653.1"/>
    <property type="molecule type" value="Genomic_DNA"/>
</dbReference>